<evidence type="ECO:0000313" key="3">
    <source>
        <dbReference type="Proteomes" id="UP001159363"/>
    </source>
</evidence>
<protein>
    <submittedName>
        <fullName evidence="2">Uncharacterized protein</fullName>
    </submittedName>
</protein>
<evidence type="ECO:0000256" key="1">
    <source>
        <dbReference type="SAM" id="MobiDB-lite"/>
    </source>
</evidence>
<dbReference type="Proteomes" id="UP001159363">
    <property type="component" value="Chromosome 13"/>
</dbReference>
<accession>A0ABQ9GAG2</accession>
<keyword evidence="3" id="KW-1185">Reference proteome</keyword>
<dbReference type="EMBL" id="JARBHB010000014">
    <property type="protein sequence ID" value="KAJ8869147.1"/>
    <property type="molecule type" value="Genomic_DNA"/>
</dbReference>
<comment type="caution">
    <text evidence="2">The sequence shown here is derived from an EMBL/GenBank/DDBJ whole genome shotgun (WGS) entry which is preliminary data.</text>
</comment>
<organism evidence="2 3">
    <name type="scientific">Dryococelus australis</name>
    <dbReference type="NCBI Taxonomy" id="614101"/>
    <lineage>
        <taxon>Eukaryota</taxon>
        <taxon>Metazoa</taxon>
        <taxon>Ecdysozoa</taxon>
        <taxon>Arthropoda</taxon>
        <taxon>Hexapoda</taxon>
        <taxon>Insecta</taxon>
        <taxon>Pterygota</taxon>
        <taxon>Neoptera</taxon>
        <taxon>Polyneoptera</taxon>
        <taxon>Phasmatodea</taxon>
        <taxon>Verophasmatodea</taxon>
        <taxon>Anareolatae</taxon>
        <taxon>Phasmatidae</taxon>
        <taxon>Eurycanthinae</taxon>
        <taxon>Dryococelus</taxon>
    </lineage>
</organism>
<sequence>MEALGAILPAAAGGAAPQTPRRENRSPWSAFDARREPELLLQPETSPGSRPGVRVGGANLVCTHTPPGAIRHATPCPQSRDDARRHLSQQVILSRILLTRRCVPFHPRDGQTRAAMNPLHLFVWPARCGNSNLIKKDRKISRVQCPVGRTPQSSTYKSLTCVFIGCYPTPGSYGIRKVFPCKSAIGSEVCRAGLTKCDPIEDKIDVKHVYTEVDFAIGSQFIRHALEYTCKETSSEHHTARTTLSHGCAVFVRRVFNTTSQQHDSADLLLSQYQLGSPLVDDRPIMNAVKYKVVSGVVWTNRTMLWGAEVAKPLDCSSFTKANRVQSPAGPLPDLRKWESCRTMTLVGGFLKGSPVSPVLPFRRKLHTHLNSLSSALKTSLLRAAQISSLTHS</sequence>
<feature type="compositionally biased region" description="Low complexity" evidence="1">
    <location>
        <begin position="6"/>
        <end position="17"/>
    </location>
</feature>
<reference evidence="2 3" key="1">
    <citation type="submission" date="2023-02" db="EMBL/GenBank/DDBJ databases">
        <title>LHISI_Scaffold_Assembly.</title>
        <authorList>
            <person name="Stuart O.P."/>
            <person name="Cleave R."/>
            <person name="Magrath M.J.L."/>
            <person name="Mikheyev A.S."/>
        </authorList>
    </citation>
    <scope>NUCLEOTIDE SEQUENCE [LARGE SCALE GENOMIC DNA]</scope>
    <source>
        <strain evidence="2">Daus_M_001</strain>
        <tissue evidence="2">Leg muscle</tissue>
    </source>
</reference>
<proteinExistence type="predicted"/>
<evidence type="ECO:0000313" key="2">
    <source>
        <dbReference type="EMBL" id="KAJ8869147.1"/>
    </source>
</evidence>
<feature type="region of interest" description="Disordered" evidence="1">
    <location>
        <begin position="6"/>
        <end position="54"/>
    </location>
</feature>
<name>A0ABQ9GAG2_9NEOP</name>
<gene>
    <name evidence="2" type="ORF">PR048_030715</name>
</gene>